<dbReference type="Proteomes" id="UP000050909">
    <property type="component" value="Unassembled WGS sequence"/>
</dbReference>
<organism evidence="1 2">
    <name type="scientific">Amylolactobacillus amylotrophicus DSM 20534</name>
    <dbReference type="NCBI Taxonomy" id="1423722"/>
    <lineage>
        <taxon>Bacteria</taxon>
        <taxon>Bacillati</taxon>
        <taxon>Bacillota</taxon>
        <taxon>Bacilli</taxon>
        <taxon>Lactobacillales</taxon>
        <taxon>Lactobacillaceae</taxon>
        <taxon>Amylolactobacillus</taxon>
    </lineage>
</organism>
<comment type="caution">
    <text evidence="1">The sequence shown here is derived from an EMBL/GenBank/DDBJ whole genome shotgun (WGS) entry which is preliminary data.</text>
</comment>
<keyword evidence="2" id="KW-1185">Reference proteome</keyword>
<dbReference type="EMBL" id="AZCV01000002">
    <property type="protein sequence ID" value="KRK38015.1"/>
    <property type="molecule type" value="Genomic_DNA"/>
</dbReference>
<evidence type="ECO:0000313" key="2">
    <source>
        <dbReference type="Proteomes" id="UP000050909"/>
    </source>
</evidence>
<sequence>MLAVLLESELLLSELLFPQAASKATEANVTASAANFLYFIFLNPPTKLFLSENQLLDF</sequence>
<gene>
    <name evidence="1" type="ORF">FC62_GL000783</name>
</gene>
<reference evidence="1 2" key="1">
    <citation type="journal article" date="2015" name="Genome Announc.">
        <title>Expanding the biotechnology potential of lactobacilli through comparative genomics of 213 strains and associated genera.</title>
        <authorList>
            <person name="Sun Z."/>
            <person name="Harris H.M."/>
            <person name="McCann A."/>
            <person name="Guo C."/>
            <person name="Argimon S."/>
            <person name="Zhang W."/>
            <person name="Yang X."/>
            <person name="Jeffery I.B."/>
            <person name="Cooney J.C."/>
            <person name="Kagawa T.F."/>
            <person name="Liu W."/>
            <person name="Song Y."/>
            <person name="Salvetti E."/>
            <person name="Wrobel A."/>
            <person name="Rasinkangas P."/>
            <person name="Parkhill J."/>
            <person name="Rea M.C."/>
            <person name="O'Sullivan O."/>
            <person name="Ritari J."/>
            <person name="Douillard F.P."/>
            <person name="Paul Ross R."/>
            <person name="Yang R."/>
            <person name="Briner A.E."/>
            <person name="Felis G.E."/>
            <person name="de Vos W.M."/>
            <person name="Barrangou R."/>
            <person name="Klaenhammer T.R."/>
            <person name="Caufield P.W."/>
            <person name="Cui Y."/>
            <person name="Zhang H."/>
            <person name="O'Toole P.W."/>
        </authorList>
    </citation>
    <scope>NUCLEOTIDE SEQUENCE [LARGE SCALE GENOMIC DNA]</scope>
    <source>
        <strain evidence="1 2">DSM 20534</strain>
    </source>
</reference>
<accession>A0A0R1GVE6</accession>
<dbReference type="AlphaFoldDB" id="A0A0R1GVE6"/>
<proteinExistence type="predicted"/>
<protein>
    <submittedName>
        <fullName evidence="1">Uncharacterized protein</fullName>
    </submittedName>
</protein>
<evidence type="ECO:0000313" key="1">
    <source>
        <dbReference type="EMBL" id="KRK38015.1"/>
    </source>
</evidence>
<name>A0A0R1GVE6_9LACO</name>